<dbReference type="SMART" id="SM00382">
    <property type="entry name" value="AAA"/>
    <property type="match status" value="1"/>
</dbReference>
<dbReference type="PANTHER" id="PTHR20953">
    <property type="entry name" value="KINASE-RELATED"/>
    <property type="match status" value="1"/>
</dbReference>
<organism evidence="4 5">
    <name type="scientific">Clostridium tarantellae</name>
    <dbReference type="NCBI Taxonomy" id="39493"/>
    <lineage>
        <taxon>Bacteria</taxon>
        <taxon>Bacillati</taxon>
        <taxon>Bacillota</taxon>
        <taxon>Clostridia</taxon>
        <taxon>Eubacteriales</taxon>
        <taxon>Clostridiaceae</taxon>
        <taxon>Clostridium</taxon>
    </lineage>
</organism>
<protein>
    <submittedName>
        <fullName evidence="4">Stage III sporulation protein AA</fullName>
    </submittedName>
</protein>
<comment type="caution">
    <text evidence="4">The sequence shown here is derived from an EMBL/GenBank/DDBJ whole genome shotgun (WGS) entry which is preliminary data.</text>
</comment>
<keyword evidence="1" id="KW-0547">Nucleotide-binding</keyword>
<evidence type="ECO:0000313" key="5">
    <source>
        <dbReference type="Proteomes" id="UP000430345"/>
    </source>
</evidence>
<dbReference type="GO" id="GO:0005524">
    <property type="term" value="F:ATP binding"/>
    <property type="evidence" value="ECO:0007669"/>
    <property type="project" value="UniProtKB-KW"/>
</dbReference>
<gene>
    <name evidence="4" type="primary">spoIIIAA</name>
    <name evidence="4" type="ORF">GBZ86_03230</name>
</gene>
<dbReference type="PANTHER" id="PTHR20953:SF3">
    <property type="entry name" value="P-LOOP CONTAINING NUCLEOSIDE TRIPHOSPHATE HYDROLASES SUPERFAMILY PROTEIN"/>
    <property type="match status" value="1"/>
</dbReference>
<dbReference type="NCBIfam" id="TIGR02858">
    <property type="entry name" value="spore_III_AA"/>
    <property type="match status" value="1"/>
</dbReference>
<name>A0A6I1MGV2_9CLOT</name>
<dbReference type="Proteomes" id="UP000430345">
    <property type="component" value="Unassembled WGS sequence"/>
</dbReference>
<accession>A0A6I1MGV2</accession>
<feature type="domain" description="AAA+ ATPase" evidence="3">
    <location>
        <begin position="134"/>
        <end position="274"/>
    </location>
</feature>
<dbReference type="EMBL" id="WHJC01000020">
    <property type="protein sequence ID" value="MPQ42766.1"/>
    <property type="molecule type" value="Genomic_DNA"/>
</dbReference>
<dbReference type="InterPro" id="IPR045735">
    <property type="entry name" value="Spore_III_AA_AAA+_ATPase"/>
</dbReference>
<dbReference type="Gene3D" id="3.40.50.300">
    <property type="entry name" value="P-loop containing nucleotide triphosphate hydrolases"/>
    <property type="match status" value="1"/>
</dbReference>
<dbReference type="RefSeq" id="WP_152887688.1">
    <property type="nucleotide sequence ID" value="NZ_WHJC01000020.1"/>
</dbReference>
<dbReference type="InterPro" id="IPR003593">
    <property type="entry name" value="AAA+_ATPase"/>
</dbReference>
<reference evidence="4 5" key="1">
    <citation type="submission" date="2019-10" db="EMBL/GenBank/DDBJ databases">
        <title>The Genome Sequence of Clostridium tarantellae Isolated from Fish Brain.</title>
        <authorList>
            <person name="Bano L."/>
            <person name="Kiel M."/>
            <person name="Sales G."/>
            <person name="Doxey A.C."/>
            <person name="Mansfield M.J."/>
            <person name="Schiavone M."/>
            <person name="Rossetto O."/>
            <person name="Pirazzini M."/>
            <person name="Dobrindt U."/>
            <person name="Montecucco C."/>
        </authorList>
    </citation>
    <scope>NUCLEOTIDE SEQUENCE [LARGE SCALE GENOMIC DNA]</scope>
    <source>
        <strain evidence="4 5">DSM 3997</strain>
    </source>
</reference>
<dbReference type="InterPro" id="IPR027417">
    <property type="entry name" value="P-loop_NTPase"/>
</dbReference>
<dbReference type="AlphaFoldDB" id="A0A6I1MGV2"/>
<evidence type="ECO:0000259" key="3">
    <source>
        <dbReference type="SMART" id="SM00382"/>
    </source>
</evidence>
<dbReference type="InterPro" id="IPR014217">
    <property type="entry name" value="Spore_III_AA"/>
</dbReference>
<sequence>MKEVLEILSREIYKNISSIDNLNEIQEIRIKASKPLIAVVNNKEIIFGYSATVEDIKNMLQKISNYSLYAFEEEIKQGYITIQGGHRIGLAGQCVIENGTIKTIKNIASLNIRICREVIGCSNSIMQALVKNGAVLNTLIISPPKCGKTTLLRDIARNISNGNLNLEIIGKRTVVVDERSEIAACYNGIPQMNVGIRTDVYDNCIKSEGMMIAIRSMGPEVLICDEIGTYKDMEAMLMAYNSGVNIIATMHGKSIEDIYNRPIFNEILSNKIINNIVVLSNREGVGTLEGIYTI</sequence>
<proteinExistence type="predicted"/>
<evidence type="ECO:0000256" key="2">
    <source>
        <dbReference type="ARBA" id="ARBA00022840"/>
    </source>
</evidence>
<keyword evidence="2" id="KW-0067">ATP-binding</keyword>
<evidence type="ECO:0000256" key="1">
    <source>
        <dbReference type="ARBA" id="ARBA00022741"/>
    </source>
</evidence>
<dbReference type="SUPFAM" id="SSF52540">
    <property type="entry name" value="P-loop containing nucleoside triphosphate hydrolases"/>
    <property type="match status" value="1"/>
</dbReference>
<dbReference type="OrthoDB" id="9768243at2"/>
<dbReference type="Pfam" id="PF19568">
    <property type="entry name" value="Spore_III_AA"/>
    <property type="match status" value="1"/>
</dbReference>
<evidence type="ECO:0000313" key="4">
    <source>
        <dbReference type="EMBL" id="MPQ42766.1"/>
    </source>
</evidence>
<keyword evidence="5" id="KW-1185">Reference proteome</keyword>